<dbReference type="InterPro" id="IPR021778">
    <property type="entry name" value="Se/S_carrier-like"/>
</dbReference>
<dbReference type="EMBL" id="WBZC01000010">
    <property type="protein sequence ID" value="KAB3537328.1"/>
    <property type="molecule type" value="Genomic_DNA"/>
</dbReference>
<feature type="domain" description="Putative Se/S carrier protein-like" evidence="1">
    <location>
        <begin position="11"/>
        <end position="80"/>
    </location>
</feature>
<dbReference type="AlphaFoldDB" id="A0A6I0FG22"/>
<evidence type="ECO:0000313" key="2">
    <source>
        <dbReference type="EMBL" id="KAB3537328.1"/>
    </source>
</evidence>
<gene>
    <name evidence="2" type="ORF">F8154_03285</name>
</gene>
<accession>A0A6I0FG22</accession>
<proteinExistence type="predicted"/>
<dbReference type="OrthoDB" id="1708101at2"/>
<sequence>MTVVNIKNTLYYIAVFESRNHAIYLYQHIKRNGIHEYELVSTPCQIKSGCSYSLKFKNLEDYKLVQEEAQKIKCKILSVYSVEKLKGKRILKKLAI</sequence>
<evidence type="ECO:0000259" key="1">
    <source>
        <dbReference type="Pfam" id="PF11823"/>
    </source>
</evidence>
<keyword evidence="3" id="KW-1185">Reference proteome</keyword>
<reference evidence="2 3" key="1">
    <citation type="submission" date="2019-10" db="EMBL/GenBank/DDBJ databases">
        <title>Alkaliphilus serpentinus sp. nov. and Alkaliphilus pronyensis sp. nov., two novel anaerobic alkaliphilic species isolated from the serpentinized-hosted hydrothermal field of the Prony Bay (New Caledonia).</title>
        <authorList>
            <person name="Postec A."/>
        </authorList>
    </citation>
    <scope>NUCLEOTIDE SEQUENCE [LARGE SCALE GENOMIC DNA]</scope>
    <source>
        <strain evidence="2 3">LacV</strain>
    </source>
</reference>
<comment type="caution">
    <text evidence="2">The sequence shown here is derived from an EMBL/GenBank/DDBJ whole genome shotgun (WGS) entry which is preliminary data.</text>
</comment>
<dbReference type="Proteomes" id="UP000432715">
    <property type="component" value="Unassembled WGS sequence"/>
</dbReference>
<protein>
    <submittedName>
        <fullName evidence="2">DUF3343 domain-containing protein</fullName>
    </submittedName>
</protein>
<evidence type="ECO:0000313" key="3">
    <source>
        <dbReference type="Proteomes" id="UP000432715"/>
    </source>
</evidence>
<organism evidence="2 3">
    <name type="scientific">Alkaliphilus pronyensis</name>
    <dbReference type="NCBI Taxonomy" id="1482732"/>
    <lineage>
        <taxon>Bacteria</taxon>
        <taxon>Bacillati</taxon>
        <taxon>Bacillota</taxon>
        <taxon>Clostridia</taxon>
        <taxon>Peptostreptococcales</taxon>
        <taxon>Natronincolaceae</taxon>
        <taxon>Alkaliphilus</taxon>
    </lineage>
</organism>
<name>A0A6I0FG22_9FIRM</name>
<dbReference type="Pfam" id="PF11823">
    <property type="entry name" value="Se_S_carrier"/>
    <property type="match status" value="1"/>
</dbReference>